<feature type="region of interest" description="Disordered" evidence="1">
    <location>
        <begin position="119"/>
        <end position="158"/>
    </location>
</feature>
<dbReference type="AlphaFoldDB" id="A0AAV7SGP3"/>
<reference evidence="2" key="1">
    <citation type="journal article" date="2022" name="bioRxiv">
        <title>Sequencing and chromosome-scale assembly of the giantPleurodeles waltlgenome.</title>
        <authorList>
            <person name="Brown T."/>
            <person name="Elewa A."/>
            <person name="Iarovenko S."/>
            <person name="Subramanian E."/>
            <person name="Araus A.J."/>
            <person name="Petzold A."/>
            <person name="Susuki M."/>
            <person name="Suzuki K.-i.T."/>
            <person name="Hayashi T."/>
            <person name="Toyoda A."/>
            <person name="Oliveira C."/>
            <person name="Osipova E."/>
            <person name="Leigh N.D."/>
            <person name="Simon A."/>
            <person name="Yun M.H."/>
        </authorList>
    </citation>
    <scope>NUCLEOTIDE SEQUENCE</scope>
    <source>
        <strain evidence="2">20211129_DDA</strain>
        <tissue evidence="2">Liver</tissue>
    </source>
</reference>
<keyword evidence="3" id="KW-1185">Reference proteome</keyword>
<dbReference type="EMBL" id="JANPWB010000008">
    <property type="protein sequence ID" value="KAJ1163230.1"/>
    <property type="molecule type" value="Genomic_DNA"/>
</dbReference>
<feature type="region of interest" description="Disordered" evidence="1">
    <location>
        <begin position="93"/>
        <end position="112"/>
    </location>
</feature>
<dbReference type="Proteomes" id="UP001066276">
    <property type="component" value="Chromosome 4_2"/>
</dbReference>
<sequence length="158" mass="18355">MVFIKYIYQNCNQPNHVEGAPANFLGPAYHVYPPRRAFWGQRSFFPLTRAAQAERLRETRSSDSCRREGGEKKGNRERTALKSRRWIGFQGDRVKKKSEPCRRDQRSRGRQNLLMHLRRAIGGSSNKPPNARQKIKGARAEITCSPIQRRSARLHRPE</sequence>
<accession>A0AAV7SGP3</accession>
<evidence type="ECO:0000256" key="1">
    <source>
        <dbReference type="SAM" id="MobiDB-lite"/>
    </source>
</evidence>
<gene>
    <name evidence="2" type="ORF">NDU88_003693</name>
</gene>
<comment type="caution">
    <text evidence="2">The sequence shown here is derived from an EMBL/GenBank/DDBJ whole genome shotgun (WGS) entry which is preliminary data.</text>
</comment>
<feature type="compositionally biased region" description="Basic and acidic residues" evidence="1">
    <location>
        <begin position="97"/>
        <end position="107"/>
    </location>
</feature>
<evidence type="ECO:0000313" key="3">
    <source>
        <dbReference type="Proteomes" id="UP001066276"/>
    </source>
</evidence>
<name>A0AAV7SGP3_PLEWA</name>
<feature type="region of interest" description="Disordered" evidence="1">
    <location>
        <begin position="55"/>
        <end position="78"/>
    </location>
</feature>
<evidence type="ECO:0000313" key="2">
    <source>
        <dbReference type="EMBL" id="KAJ1163230.1"/>
    </source>
</evidence>
<organism evidence="2 3">
    <name type="scientific">Pleurodeles waltl</name>
    <name type="common">Iberian ribbed newt</name>
    <dbReference type="NCBI Taxonomy" id="8319"/>
    <lineage>
        <taxon>Eukaryota</taxon>
        <taxon>Metazoa</taxon>
        <taxon>Chordata</taxon>
        <taxon>Craniata</taxon>
        <taxon>Vertebrata</taxon>
        <taxon>Euteleostomi</taxon>
        <taxon>Amphibia</taxon>
        <taxon>Batrachia</taxon>
        <taxon>Caudata</taxon>
        <taxon>Salamandroidea</taxon>
        <taxon>Salamandridae</taxon>
        <taxon>Pleurodelinae</taxon>
        <taxon>Pleurodeles</taxon>
    </lineage>
</organism>
<protein>
    <submittedName>
        <fullName evidence="2">Uncharacterized protein</fullName>
    </submittedName>
</protein>
<proteinExistence type="predicted"/>